<evidence type="ECO:0000256" key="12">
    <source>
        <dbReference type="ARBA" id="ARBA00049861"/>
    </source>
</evidence>
<proteinExistence type="inferred from homology"/>
<accession>A0A5J5KVN3</accession>
<evidence type="ECO:0000256" key="17">
    <source>
        <dbReference type="PIRSR" id="PIRSR006769-3"/>
    </source>
</evidence>
<evidence type="ECO:0000256" key="3">
    <source>
        <dbReference type="ARBA" id="ARBA00004910"/>
    </source>
</evidence>
<evidence type="ECO:0000256" key="13">
    <source>
        <dbReference type="ARBA" id="ARBA00049886"/>
    </source>
</evidence>
<dbReference type="GO" id="GO:0009231">
    <property type="term" value="P:riboflavin biosynthetic process"/>
    <property type="evidence" value="ECO:0007669"/>
    <property type="project" value="UniProtKB-UniPathway"/>
</dbReference>
<keyword evidence="10 14" id="KW-0560">Oxidoreductase</keyword>
<feature type="active site" description="Proton donor" evidence="15">
    <location>
        <position position="45"/>
    </location>
</feature>
<dbReference type="AlphaFoldDB" id="A0A5J5KVN3"/>
<dbReference type="SUPFAM" id="SSF53597">
    <property type="entry name" value="Dihydrofolate reductase-like"/>
    <property type="match status" value="1"/>
</dbReference>
<feature type="binding site" evidence="17">
    <location>
        <position position="43"/>
    </location>
    <ligand>
        <name>Zn(2+)</name>
        <dbReference type="ChEBI" id="CHEBI:29105"/>
        <note>catalytic</note>
    </ligand>
</feature>
<dbReference type="PROSITE" id="PS51747">
    <property type="entry name" value="CYT_DCMP_DEAMINASES_2"/>
    <property type="match status" value="1"/>
</dbReference>
<feature type="binding site" evidence="16">
    <location>
        <begin position="290"/>
        <end position="296"/>
    </location>
    <ligand>
        <name>NADP(+)</name>
        <dbReference type="ChEBI" id="CHEBI:58349"/>
    </ligand>
</feature>
<comment type="caution">
    <text evidence="20">The sequence shown here is derived from an EMBL/GenBank/DDBJ whole genome shotgun (WGS) entry which is preliminary data.</text>
</comment>
<keyword evidence="7 14" id="KW-0479">Metal-binding</keyword>
<evidence type="ECO:0000256" key="4">
    <source>
        <dbReference type="ARBA" id="ARBA00005259"/>
    </source>
</evidence>
<dbReference type="InterPro" id="IPR024072">
    <property type="entry name" value="DHFR-like_dom_sf"/>
</dbReference>
<feature type="binding site" evidence="16">
    <location>
        <position position="165"/>
    </location>
    <ligand>
        <name>NADP(+)</name>
        <dbReference type="ChEBI" id="CHEBI:58349"/>
    </ligand>
</feature>
<dbReference type="InterPro" id="IPR016192">
    <property type="entry name" value="APOBEC/CMP_deaminase_Zn-bd"/>
</dbReference>
<feature type="binding site" evidence="16">
    <location>
        <position position="202"/>
    </location>
    <ligand>
        <name>substrate</name>
    </ligand>
</feature>
<feature type="domain" description="CMP/dCMP-type deaminase" evidence="19">
    <location>
        <begin position="1"/>
        <end position="107"/>
    </location>
</feature>
<feature type="binding site" evidence="16">
    <location>
        <position position="149"/>
    </location>
    <ligand>
        <name>NADP(+)</name>
        <dbReference type="ChEBI" id="CHEBI:58349"/>
    </ligand>
</feature>
<evidence type="ECO:0000256" key="7">
    <source>
        <dbReference type="ARBA" id="ARBA00022723"/>
    </source>
</evidence>
<evidence type="ECO:0000259" key="19">
    <source>
        <dbReference type="PROSITE" id="PS51747"/>
    </source>
</evidence>
<dbReference type="Proteomes" id="UP000325957">
    <property type="component" value="Unassembled WGS sequence"/>
</dbReference>
<comment type="catalytic activity">
    <reaction evidence="13 14">
        <text>2,5-diamino-6-hydroxy-4-(5-phosphoribosylamino)-pyrimidine + H2O + H(+) = 5-amino-6-(5-phospho-D-ribosylamino)uracil + NH4(+)</text>
        <dbReference type="Rhea" id="RHEA:21868"/>
        <dbReference type="ChEBI" id="CHEBI:15377"/>
        <dbReference type="ChEBI" id="CHEBI:15378"/>
        <dbReference type="ChEBI" id="CHEBI:28938"/>
        <dbReference type="ChEBI" id="CHEBI:58453"/>
        <dbReference type="ChEBI" id="CHEBI:58614"/>
        <dbReference type="EC" id="3.5.4.26"/>
    </reaction>
</comment>
<keyword evidence="11" id="KW-0511">Multifunctional enzyme</keyword>
<dbReference type="InterPro" id="IPR050765">
    <property type="entry name" value="Riboflavin_Biosynth_HTPR"/>
</dbReference>
<evidence type="ECO:0000256" key="6">
    <source>
        <dbReference type="ARBA" id="ARBA00022619"/>
    </source>
</evidence>
<sequence length="390" mass="40463">MDAALSAAWRGPRGSNPLVGAALLDQDGRVLHRGFHRGAGTEHAEVDVLSQARKSRADLSRTTLLVTLEPCNHQGRTGPCSHAVLESGIPRLIYATADTTPAASGGAAYLRSHGVEVRSGLRAEPALELNHRWTAAQRAGRPFVTVKTAQSLDGRIAAVDGTSQWITGAEARAHAHGVRGRVDAIVAGTGTILTDDPRLTVRGASAPAPATLTGERGAPAGNAPAGDTHATAGTVAPAPLRVAMGLREVPAAARVRGEDGRFRQVRSRDPHEVLRALTAEGVRHVLIEGGSEIVGAFLAADLTDELIVYQAPVLLGAGQPAYPDLGVTTLAQARRFLPDPSDGGAVQRLGSDLLWHLQPAPNAPTAPPGNDGPPGPAGHRIAHHDRASES</sequence>
<evidence type="ECO:0000256" key="18">
    <source>
        <dbReference type="SAM" id="MobiDB-lite"/>
    </source>
</evidence>
<feature type="region of interest" description="Disordered" evidence="18">
    <location>
        <begin position="201"/>
        <end position="232"/>
    </location>
</feature>
<dbReference type="GO" id="GO:0008703">
    <property type="term" value="F:5-amino-6-(5-phosphoribosylamino)uracil reductase activity"/>
    <property type="evidence" value="ECO:0007669"/>
    <property type="project" value="UniProtKB-EC"/>
</dbReference>
<comment type="cofactor">
    <cofactor evidence="14 17">
        <name>Zn(2+)</name>
        <dbReference type="ChEBI" id="CHEBI:29105"/>
    </cofactor>
    <text evidence="14 17">Binds 1 zinc ion.</text>
</comment>
<keyword evidence="6 14" id="KW-0686">Riboflavin biosynthesis</keyword>
<dbReference type="EC" id="1.1.1.193" evidence="14"/>
<dbReference type="PANTHER" id="PTHR38011:SF7">
    <property type="entry name" value="2,5-DIAMINO-6-RIBOSYLAMINO-4(3H)-PYRIMIDINONE 5'-PHOSPHATE REDUCTASE"/>
    <property type="match status" value="1"/>
</dbReference>
<feature type="compositionally biased region" description="Pro residues" evidence="18">
    <location>
        <begin position="361"/>
        <end position="376"/>
    </location>
</feature>
<keyword evidence="9 14" id="KW-0521">NADP</keyword>
<comment type="pathway">
    <text evidence="3 14">Cofactor biosynthesis; riboflavin biosynthesis; 5-amino-6-(D-ribitylamino)uracil from GTP: step 3/4.</text>
</comment>
<keyword evidence="8 14" id="KW-0862">Zinc</keyword>
<dbReference type="NCBIfam" id="TIGR00326">
    <property type="entry name" value="eubact_ribD"/>
    <property type="match status" value="1"/>
</dbReference>
<dbReference type="EMBL" id="SZWF01000019">
    <property type="protein sequence ID" value="KAA9393448.1"/>
    <property type="molecule type" value="Genomic_DNA"/>
</dbReference>
<organism evidence="20 21">
    <name type="scientific">Kocuria coralli</name>
    <dbReference type="NCBI Taxonomy" id="1461025"/>
    <lineage>
        <taxon>Bacteria</taxon>
        <taxon>Bacillati</taxon>
        <taxon>Actinomycetota</taxon>
        <taxon>Actinomycetes</taxon>
        <taxon>Micrococcales</taxon>
        <taxon>Micrococcaceae</taxon>
        <taxon>Kocuria</taxon>
    </lineage>
</organism>
<evidence type="ECO:0000256" key="10">
    <source>
        <dbReference type="ARBA" id="ARBA00023002"/>
    </source>
</evidence>
<feature type="binding site" evidence="16">
    <location>
        <position position="199"/>
    </location>
    <ligand>
        <name>NADP(+)</name>
        <dbReference type="ChEBI" id="CHEBI:58349"/>
    </ligand>
</feature>
<evidence type="ECO:0000256" key="14">
    <source>
        <dbReference type="PIRNR" id="PIRNR006769"/>
    </source>
</evidence>
<feature type="binding site" evidence="16">
    <location>
        <position position="163"/>
    </location>
    <ligand>
        <name>substrate</name>
    </ligand>
</feature>
<comment type="pathway">
    <text evidence="2 14">Cofactor biosynthesis; riboflavin biosynthesis; 5-amino-6-(D-ribitylamino)uracil from GTP: step 2/4.</text>
</comment>
<evidence type="ECO:0000256" key="9">
    <source>
        <dbReference type="ARBA" id="ARBA00022857"/>
    </source>
</evidence>
<evidence type="ECO:0000256" key="15">
    <source>
        <dbReference type="PIRSR" id="PIRSR006769-1"/>
    </source>
</evidence>
<evidence type="ECO:0000256" key="1">
    <source>
        <dbReference type="ARBA" id="ARBA00002151"/>
    </source>
</evidence>
<comment type="catalytic activity">
    <reaction evidence="12 14">
        <text>5-amino-6-(5-phospho-D-ribitylamino)uracil + NADP(+) = 5-amino-6-(5-phospho-D-ribosylamino)uracil + NADPH + H(+)</text>
        <dbReference type="Rhea" id="RHEA:17845"/>
        <dbReference type="ChEBI" id="CHEBI:15378"/>
        <dbReference type="ChEBI" id="CHEBI:57783"/>
        <dbReference type="ChEBI" id="CHEBI:58349"/>
        <dbReference type="ChEBI" id="CHEBI:58421"/>
        <dbReference type="ChEBI" id="CHEBI:58453"/>
        <dbReference type="EC" id="1.1.1.193"/>
    </reaction>
</comment>
<dbReference type="InterPro" id="IPR016193">
    <property type="entry name" value="Cytidine_deaminase-like"/>
</dbReference>
<feature type="binding site" evidence="16">
    <location>
        <position position="191"/>
    </location>
    <ligand>
        <name>NADP(+)</name>
        <dbReference type="ChEBI" id="CHEBI:58349"/>
    </ligand>
</feature>
<evidence type="ECO:0000256" key="5">
    <source>
        <dbReference type="ARBA" id="ARBA00007417"/>
    </source>
</evidence>
<feature type="binding site" evidence="16">
    <location>
        <position position="179"/>
    </location>
    <ligand>
        <name>substrate</name>
    </ligand>
</feature>
<dbReference type="InterPro" id="IPR002125">
    <property type="entry name" value="CMP_dCMP_dom"/>
</dbReference>
<dbReference type="Pfam" id="PF00383">
    <property type="entry name" value="dCMP_cyt_deam_1"/>
    <property type="match status" value="1"/>
</dbReference>
<dbReference type="OrthoDB" id="9800865at2"/>
<comment type="function">
    <text evidence="1 14">Converts 2,5-diamino-6-(ribosylamino)-4(3h)-pyrimidinone 5'-phosphate into 5-amino-6-(ribosylamino)-2,4(1h,3h)-pyrimidinedione 5'-phosphate.</text>
</comment>
<dbReference type="CDD" id="cd01284">
    <property type="entry name" value="Riboflavin_deaminase-reductase"/>
    <property type="match status" value="1"/>
</dbReference>
<feature type="binding site" evidence="17">
    <location>
        <position position="71"/>
    </location>
    <ligand>
        <name>Zn(2+)</name>
        <dbReference type="ChEBI" id="CHEBI:29105"/>
        <note>catalytic</note>
    </ligand>
</feature>
<dbReference type="EC" id="3.5.4.26" evidence="14"/>
<dbReference type="Gene3D" id="3.40.430.10">
    <property type="entry name" value="Dihydrofolate Reductase, subunit A"/>
    <property type="match status" value="1"/>
</dbReference>
<dbReference type="GO" id="GO:0008835">
    <property type="term" value="F:diaminohydroxyphosphoribosylaminopyrimidine deaminase activity"/>
    <property type="evidence" value="ECO:0007669"/>
    <property type="project" value="UniProtKB-EC"/>
</dbReference>
<evidence type="ECO:0000313" key="20">
    <source>
        <dbReference type="EMBL" id="KAA9393448.1"/>
    </source>
</evidence>
<dbReference type="PIRSF" id="PIRSF006769">
    <property type="entry name" value="RibD"/>
    <property type="match status" value="1"/>
</dbReference>
<keyword evidence="14 20" id="KW-0378">Hydrolase</keyword>
<evidence type="ECO:0000256" key="11">
    <source>
        <dbReference type="ARBA" id="ARBA00023268"/>
    </source>
</evidence>
<comment type="similarity">
    <text evidence="4 14">In the N-terminal section; belongs to the cytidine and deoxycytidylate deaminase family.</text>
</comment>
<evidence type="ECO:0000256" key="16">
    <source>
        <dbReference type="PIRSR" id="PIRSR006769-2"/>
    </source>
</evidence>
<dbReference type="PANTHER" id="PTHR38011">
    <property type="entry name" value="DIHYDROFOLATE REDUCTASE FAMILY PROTEIN (AFU_ORTHOLOGUE AFUA_8G06820)"/>
    <property type="match status" value="1"/>
</dbReference>
<evidence type="ECO:0000313" key="21">
    <source>
        <dbReference type="Proteomes" id="UP000325957"/>
    </source>
</evidence>
<reference evidence="20 21" key="1">
    <citation type="submission" date="2019-05" db="EMBL/GenBank/DDBJ databases">
        <title>Kocuria coralli sp. nov., a novel actinobacterium isolated from coral reef seawater.</title>
        <authorList>
            <person name="Li J."/>
        </authorList>
    </citation>
    <scope>NUCLEOTIDE SEQUENCE [LARGE SCALE GENOMIC DNA]</scope>
    <source>
        <strain evidence="20 21">SCSIO 13007</strain>
    </source>
</reference>
<dbReference type="InterPro" id="IPR002734">
    <property type="entry name" value="RibDG_C"/>
</dbReference>
<comment type="similarity">
    <text evidence="5 14">In the C-terminal section; belongs to the HTP reductase family.</text>
</comment>
<feature type="binding site" evidence="16">
    <location>
        <position position="288"/>
    </location>
    <ligand>
        <name>substrate</name>
    </ligand>
</feature>
<dbReference type="InterPro" id="IPR004794">
    <property type="entry name" value="Eubact_RibD"/>
</dbReference>
<dbReference type="Pfam" id="PF01872">
    <property type="entry name" value="RibD_C"/>
    <property type="match status" value="1"/>
</dbReference>
<evidence type="ECO:0000256" key="8">
    <source>
        <dbReference type="ARBA" id="ARBA00022833"/>
    </source>
</evidence>
<feature type="region of interest" description="Disordered" evidence="18">
    <location>
        <begin position="357"/>
        <end position="390"/>
    </location>
</feature>
<protein>
    <recommendedName>
        <fullName evidence="14">Riboflavin biosynthesis protein RibD</fullName>
    </recommendedName>
    <domain>
        <recommendedName>
            <fullName evidence="14">Diaminohydroxyphosphoribosylaminopyrimidine deaminase</fullName>
            <shortName evidence="14">DRAP deaminase</shortName>
            <ecNumber evidence="14">3.5.4.26</ecNumber>
        </recommendedName>
        <alternativeName>
            <fullName evidence="14">Riboflavin-specific deaminase</fullName>
        </alternativeName>
    </domain>
    <domain>
        <recommendedName>
            <fullName evidence="14">5-amino-6-(5-phosphoribosylamino)uracil reductase</fullName>
            <ecNumber evidence="14">1.1.1.193</ecNumber>
        </recommendedName>
        <alternativeName>
            <fullName evidence="14">HTP reductase</fullName>
        </alternativeName>
    </domain>
</protein>
<dbReference type="PROSITE" id="PS00903">
    <property type="entry name" value="CYT_DCMP_DEAMINASES_1"/>
    <property type="match status" value="1"/>
</dbReference>
<feature type="binding site" evidence="17">
    <location>
        <position position="80"/>
    </location>
    <ligand>
        <name>Zn(2+)</name>
        <dbReference type="ChEBI" id="CHEBI:29105"/>
        <note>catalytic</note>
    </ligand>
</feature>
<keyword evidence="21" id="KW-1185">Reference proteome</keyword>
<dbReference type="GO" id="GO:0008270">
    <property type="term" value="F:zinc ion binding"/>
    <property type="evidence" value="ECO:0007669"/>
    <property type="project" value="InterPro"/>
</dbReference>
<name>A0A5J5KVN3_9MICC</name>
<feature type="binding site" evidence="16">
    <location>
        <position position="195"/>
    </location>
    <ligand>
        <name>NADP(+)</name>
        <dbReference type="ChEBI" id="CHEBI:58349"/>
    </ligand>
</feature>
<evidence type="ECO:0000256" key="2">
    <source>
        <dbReference type="ARBA" id="ARBA00004882"/>
    </source>
</evidence>
<dbReference type="SUPFAM" id="SSF53927">
    <property type="entry name" value="Cytidine deaminase-like"/>
    <property type="match status" value="1"/>
</dbReference>
<dbReference type="Gene3D" id="3.40.140.10">
    <property type="entry name" value="Cytidine Deaminase, domain 2"/>
    <property type="match status" value="1"/>
</dbReference>
<gene>
    <name evidence="20" type="primary">ribD</name>
    <name evidence="20" type="ORF">FCK90_12095</name>
</gene>
<dbReference type="UniPathway" id="UPA00275">
    <property type="reaction ID" value="UER00401"/>
</dbReference>